<dbReference type="eggNOG" id="ENOG502RS0Z">
    <property type="taxonomic scope" value="Eukaryota"/>
</dbReference>
<organism evidence="4 5">
    <name type="scientific">Candida dubliniensis (strain CD36 / ATCC MYA-646 / CBS 7987 / NCPF 3949 / NRRL Y-17841)</name>
    <name type="common">Yeast</name>
    <dbReference type="NCBI Taxonomy" id="573826"/>
    <lineage>
        <taxon>Eukaryota</taxon>
        <taxon>Fungi</taxon>
        <taxon>Dikarya</taxon>
        <taxon>Ascomycota</taxon>
        <taxon>Saccharomycotina</taxon>
        <taxon>Pichiomycetes</taxon>
        <taxon>Debaryomycetaceae</taxon>
        <taxon>Candida/Lodderomyces clade</taxon>
        <taxon>Candida</taxon>
    </lineage>
</organism>
<proteinExistence type="predicted"/>
<dbReference type="GO" id="GO:0005768">
    <property type="term" value="C:endosome"/>
    <property type="evidence" value="ECO:0007669"/>
    <property type="project" value="TreeGrafter"/>
</dbReference>
<sequence length="576" mass="67299">MNGIKPSKTNHKHNHYYGKLANLRSVRFHNLHLSVRDSMENNQNIMQTYTGQSEQQQHIQPPTRILNRRRSTINSIGMVNPLQEIEDSISSQKLLQLNQSSLLTTFISIHSNIHNKLLYISEIISNDMNPQFEINLPYVPPNIHKCVIKLWCRNHGDGDWKLLCLYKLNLRKVTTVESSSLENLDLYKSNTLSLQLNDGWFTFQDMLNRIIIDDDKKSNVNSLSQPIPSYTFDSIRCLNNLYNSLQELFISKHNLMQQIKLYIGNLQDYKNINNINVVLNKLQFQVHKLIHDVNRLNSQNEQLNNKIYNIKQKINDLHNIIETFNINTKEIIENKLELYETEIQNIQVSQLSLQQQKLNKLLKTKMKLIEVVFPIDNIDSTKFSILGFQFPQDQQEILAICYYNNPSIELKNQYYQPEFDNETQLHNFKIQQINATLSIVVQLMILIADITNTDYKYKMVLHGSQSYIIDEISKNYPLSKKTPSHNIKPFKFPLYYDSTTNEKVIVSSGNQSSLMIMNQEFEYGLKLLNKNLIILIDKVQNLMFGDGSGNYDSHVPIECLDNVLWNLKYLELFMTV</sequence>
<dbReference type="HOGENOM" id="CLU_034106_0_0_1"/>
<dbReference type="GO" id="GO:0000323">
    <property type="term" value="C:lytic vacuole"/>
    <property type="evidence" value="ECO:0007669"/>
    <property type="project" value="TreeGrafter"/>
</dbReference>
<dbReference type="EMBL" id="FM992695">
    <property type="protein sequence ID" value="CAX40003.1"/>
    <property type="molecule type" value="Genomic_DNA"/>
</dbReference>
<accession>B9WLP1</accession>
<evidence type="ECO:0000256" key="2">
    <source>
        <dbReference type="SAM" id="Coils"/>
    </source>
</evidence>
<dbReference type="KEGG" id="cdu:CD36_29760"/>
<dbReference type="RefSeq" id="XP_002422002.1">
    <property type="nucleotide sequence ID" value="XM_002421957.1"/>
</dbReference>
<evidence type="ECO:0000313" key="3">
    <source>
        <dbReference type="CGD" id="CAL0000159804"/>
    </source>
</evidence>
<keyword evidence="1 2" id="KW-0175">Coiled coil</keyword>
<evidence type="ECO:0000256" key="1">
    <source>
        <dbReference type="ARBA" id="ARBA00023054"/>
    </source>
</evidence>
<dbReference type="OrthoDB" id="72772at2759"/>
<dbReference type="AlphaFoldDB" id="B9WLP1"/>
<dbReference type="PANTHER" id="PTHR15157:SF5">
    <property type="entry name" value="UV RADIATION RESISTANCE-ASSOCIATED GENE PROTEIN"/>
    <property type="match status" value="1"/>
</dbReference>
<evidence type="ECO:0000313" key="4">
    <source>
        <dbReference type="EMBL" id="CAX40003.1"/>
    </source>
</evidence>
<dbReference type="GO" id="GO:0035493">
    <property type="term" value="P:SNARE complex assembly"/>
    <property type="evidence" value="ECO:0007669"/>
    <property type="project" value="TreeGrafter"/>
</dbReference>
<dbReference type="CGD" id="CAL0000159804">
    <property type="gene designation" value="Cd36_29760"/>
</dbReference>
<dbReference type="VEuPathDB" id="FungiDB:CD36_29760"/>
<dbReference type="GO" id="GO:0000149">
    <property type="term" value="F:SNARE binding"/>
    <property type="evidence" value="ECO:0007669"/>
    <property type="project" value="TreeGrafter"/>
</dbReference>
<reference evidence="4 5" key="1">
    <citation type="journal article" date="2009" name="Genome Res.">
        <title>Comparative genomics of the fungal pathogens Candida dubliniensis and Candida albicans.</title>
        <authorList>
            <person name="Jackson A.P."/>
            <person name="Gamble J.A."/>
            <person name="Yeomans T."/>
            <person name="Moran G.P."/>
            <person name="Saunders D."/>
            <person name="Harris D."/>
            <person name="Aslett M."/>
            <person name="Barrell J.F."/>
            <person name="Butler G."/>
            <person name="Citiulo F."/>
            <person name="Coleman D.C."/>
            <person name="de Groot P.W.J."/>
            <person name="Goodwin T.J."/>
            <person name="Quail M.A."/>
            <person name="McQuillan J."/>
            <person name="Munro C.A."/>
            <person name="Pain A."/>
            <person name="Poulter R.T."/>
            <person name="Rajandream M.A."/>
            <person name="Renauld H."/>
            <person name="Spiering M.J."/>
            <person name="Tivey A."/>
            <person name="Gow N.A.R."/>
            <person name="Barrell B."/>
            <person name="Sullivan D.J."/>
            <person name="Berriman M."/>
        </authorList>
    </citation>
    <scope>NUCLEOTIDE SEQUENCE [LARGE SCALE GENOMIC DNA]</scope>
    <source>
        <strain evidence="5">CD36 / ATCC MYA-646 / CBS 7987 / NCPF 3949 / NRRL Y-17841</strain>
    </source>
</reference>
<dbReference type="Proteomes" id="UP000002605">
    <property type="component" value="Chromosome R"/>
</dbReference>
<name>B9WLP1_CANDC</name>
<evidence type="ECO:0000313" key="5">
    <source>
        <dbReference type="Proteomes" id="UP000002605"/>
    </source>
</evidence>
<dbReference type="GeneID" id="8050118"/>
<dbReference type="PANTHER" id="PTHR15157">
    <property type="entry name" value="UV RADIATION RESISTANCE-ASSOCIATED GENE PROTEIN"/>
    <property type="match status" value="1"/>
</dbReference>
<feature type="coiled-coil region" evidence="2">
    <location>
        <begin position="286"/>
        <end position="349"/>
    </location>
</feature>
<protein>
    <submittedName>
        <fullName evidence="4">Uncharacterized protein</fullName>
    </submittedName>
</protein>
<gene>
    <name evidence="3" type="ordered locus">Cd36_29760</name>
    <name evidence="4" type="ORF">CD36_29760</name>
</gene>
<keyword evidence="5" id="KW-1185">Reference proteome</keyword>